<evidence type="ECO:0000313" key="3">
    <source>
        <dbReference type="Proteomes" id="UP001611415"/>
    </source>
</evidence>
<keyword evidence="1" id="KW-0472">Membrane</keyword>
<reference evidence="2 3" key="1">
    <citation type="submission" date="2024-10" db="EMBL/GenBank/DDBJ databases">
        <title>The Natural Products Discovery Center: Release of the First 8490 Sequenced Strains for Exploring Actinobacteria Biosynthetic Diversity.</title>
        <authorList>
            <person name="Kalkreuter E."/>
            <person name="Kautsar S.A."/>
            <person name="Yang D."/>
            <person name="Bader C.D."/>
            <person name="Teijaro C.N."/>
            <person name="Fluegel L."/>
            <person name="Davis C.M."/>
            <person name="Simpson J.R."/>
            <person name="Lauterbach L."/>
            <person name="Steele A.D."/>
            <person name="Gui C."/>
            <person name="Meng S."/>
            <person name="Li G."/>
            <person name="Viehrig K."/>
            <person name="Ye F."/>
            <person name="Su P."/>
            <person name="Kiefer A.F."/>
            <person name="Nichols A."/>
            <person name="Cepeda A.J."/>
            <person name="Yan W."/>
            <person name="Fan B."/>
            <person name="Jiang Y."/>
            <person name="Adhikari A."/>
            <person name="Zheng C.-J."/>
            <person name="Schuster L."/>
            <person name="Cowan T.M."/>
            <person name="Smanski M.J."/>
            <person name="Chevrette M.G."/>
            <person name="De Carvalho L.P.S."/>
            <person name="Shen B."/>
        </authorList>
    </citation>
    <scope>NUCLEOTIDE SEQUENCE [LARGE SCALE GENOMIC DNA]</scope>
    <source>
        <strain evidence="2 3">NPDC019275</strain>
    </source>
</reference>
<feature type="transmembrane region" description="Helical" evidence="1">
    <location>
        <begin position="6"/>
        <end position="26"/>
    </location>
</feature>
<proteinExistence type="predicted"/>
<name>A0ABW7WTW8_9NOCA</name>
<dbReference type="EMBL" id="JBIRYO010000001">
    <property type="protein sequence ID" value="MFI2472269.1"/>
    <property type="molecule type" value="Genomic_DNA"/>
</dbReference>
<protein>
    <submittedName>
        <fullName evidence="2">Uncharacterized protein</fullName>
    </submittedName>
</protein>
<accession>A0ABW7WTW8</accession>
<keyword evidence="3" id="KW-1185">Reference proteome</keyword>
<evidence type="ECO:0000313" key="2">
    <source>
        <dbReference type="EMBL" id="MFI2472269.1"/>
    </source>
</evidence>
<sequence>MIVDRIELTVGTLAFVIGVVPVVVCIRRWHTGTVAYRAGFWPVMVGTTIAGG</sequence>
<keyword evidence="1" id="KW-0812">Transmembrane</keyword>
<dbReference type="Proteomes" id="UP001611415">
    <property type="component" value="Unassembled WGS sequence"/>
</dbReference>
<evidence type="ECO:0000256" key="1">
    <source>
        <dbReference type="SAM" id="Phobius"/>
    </source>
</evidence>
<gene>
    <name evidence="2" type="ORF">ACH49W_02735</name>
</gene>
<comment type="caution">
    <text evidence="2">The sequence shown here is derived from an EMBL/GenBank/DDBJ whole genome shotgun (WGS) entry which is preliminary data.</text>
</comment>
<keyword evidence="1" id="KW-1133">Transmembrane helix</keyword>
<organism evidence="2 3">
    <name type="scientific">Nocardia xishanensis</name>
    <dbReference type="NCBI Taxonomy" id="238964"/>
    <lineage>
        <taxon>Bacteria</taxon>
        <taxon>Bacillati</taxon>
        <taxon>Actinomycetota</taxon>
        <taxon>Actinomycetes</taxon>
        <taxon>Mycobacteriales</taxon>
        <taxon>Nocardiaceae</taxon>
        <taxon>Nocardia</taxon>
    </lineage>
</organism>
<dbReference type="RefSeq" id="WP_397090735.1">
    <property type="nucleotide sequence ID" value="NZ_JBIRYO010000001.1"/>
</dbReference>